<organism evidence="2 3">
    <name type="scientific">Candidatus Curtissbacteria bacterium RIFCSPHIGHO2_01_FULL_41_11</name>
    <dbReference type="NCBI Taxonomy" id="1797711"/>
    <lineage>
        <taxon>Bacteria</taxon>
        <taxon>Candidatus Curtissiibacteriota</taxon>
    </lineage>
</organism>
<accession>A0A1F5G470</accession>
<keyword evidence="1" id="KW-0812">Transmembrane</keyword>
<protein>
    <submittedName>
        <fullName evidence="2">Uncharacterized protein</fullName>
    </submittedName>
</protein>
<dbReference type="Proteomes" id="UP000179102">
    <property type="component" value="Unassembled WGS sequence"/>
</dbReference>
<dbReference type="AlphaFoldDB" id="A0A1F5G470"/>
<keyword evidence="1" id="KW-1133">Transmembrane helix</keyword>
<evidence type="ECO:0000313" key="2">
    <source>
        <dbReference type="EMBL" id="OGD86683.1"/>
    </source>
</evidence>
<evidence type="ECO:0000256" key="1">
    <source>
        <dbReference type="SAM" id="Phobius"/>
    </source>
</evidence>
<sequence>MGKTVAVAIILLSIIFFGFVLISNKNKESKKPLLEKNPQQTYTIQDQAQPVDKQASFDIFTNGTFRVFTASMYHNLSEDVYIQADNPNLVHVKKAGITWNDFFKTLPFSLTKDCLITGSRETFCSTQTKKLKFTLNGENTPNALDLEIKQNDKLVVSYGD</sequence>
<dbReference type="EMBL" id="MFAZ01000035">
    <property type="protein sequence ID" value="OGD86683.1"/>
    <property type="molecule type" value="Genomic_DNA"/>
</dbReference>
<name>A0A1F5G470_9BACT</name>
<evidence type="ECO:0000313" key="3">
    <source>
        <dbReference type="Proteomes" id="UP000179102"/>
    </source>
</evidence>
<feature type="transmembrane region" description="Helical" evidence="1">
    <location>
        <begin position="6"/>
        <end position="23"/>
    </location>
</feature>
<reference evidence="2 3" key="1">
    <citation type="journal article" date="2016" name="Nat. Commun.">
        <title>Thousands of microbial genomes shed light on interconnected biogeochemical processes in an aquifer system.</title>
        <authorList>
            <person name="Anantharaman K."/>
            <person name="Brown C.T."/>
            <person name="Hug L.A."/>
            <person name="Sharon I."/>
            <person name="Castelle C.J."/>
            <person name="Probst A.J."/>
            <person name="Thomas B.C."/>
            <person name="Singh A."/>
            <person name="Wilkins M.J."/>
            <person name="Karaoz U."/>
            <person name="Brodie E.L."/>
            <person name="Williams K.H."/>
            <person name="Hubbard S.S."/>
            <person name="Banfield J.F."/>
        </authorList>
    </citation>
    <scope>NUCLEOTIDE SEQUENCE [LARGE SCALE GENOMIC DNA]</scope>
</reference>
<comment type="caution">
    <text evidence="2">The sequence shown here is derived from an EMBL/GenBank/DDBJ whole genome shotgun (WGS) entry which is preliminary data.</text>
</comment>
<gene>
    <name evidence="2" type="ORF">A2870_04785</name>
</gene>
<keyword evidence="1" id="KW-0472">Membrane</keyword>
<dbReference type="STRING" id="1797711.A2870_04785"/>
<proteinExistence type="predicted"/>